<dbReference type="VEuPathDB" id="FungiDB:L203_02903"/>
<reference evidence="2" key="2">
    <citation type="journal article" date="2022" name="Elife">
        <title>Obligate sexual reproduction of a homothallic fungus closely related to the Cryptococcus pathogenic species complex.</title>
        <authorList>
            <person name="Passer A.R."/>
            <person name="Clancey S.A."/>
            <person name="Shea T."/>
            <person name="David-Palma M."/>
            <person name="Averette A.F."/>
            <person name="Boekhout T."/>
            <person name="Porcel B.M."/>
            <person name="Nowrousian M."/>
            <person name="Cuomo C.A."/>
            <person name="Sun S."/>
            <person name="Heitman J."/>
            <person name="Coelho M.A."/>
        </authorList>
    </citation>
    <scope>NUCLEOTIDE SEQUENCE</scope>
    <source>
        <strain evidence="2">CBS 7841</strain>
    </source>
</reference>
<dbReference type="AlphaFoldDB" id="A0A1E3II75"/>
<accession>A0A1E3II75</accession>
<reference evidence="2" key="3">
    <citation type="submission" date="2024-01" db="EMBL/GenBank/DDBJ databases">
        <authorList>
            <person name="Coelho M.A."/>
            <person name="David-Palma M."/>
            <person name="Shea T."/>
            <person name="Sun S."/>
            <person name="Cuomo C.A."/>
            <person name="Heitman J."/>
        </authorList>
    </citation>
    <scope>NUCLEOTIDE SEQUENCE</scope>
    <source>
        <strain evidence="2">CBS 7841</strain>
    </source>
</reference>
<dbReference type="GeneID" id="91087712"/>
<dbReference type="OrthoDB" id="1476984at2759"/>
<dbReference type="PANTHER" id="PTHR33254:SF4">
    <property type="entry name" value="4-HYDROXY-4-METHYL-2-OXOGLUTARATE ALDOLASE 3-RELATED"/>
    <property type="match status" value="1"/>
</dbReference>
<feature type="binding site" evidence="1">
    <location>
        <position position="120"/>
    </location>
    <ligand>
        <name>substrate</name>
    </ligand>
</feature>
<dbReference type="EMBL" id="CP143787">
    <property type="protein sequence ID" value="WVN88296.1"/>
    <property type="molecule type" value="Genomic_DNA"/>
</dbReference>
<dbReference type="Gene3D" id="3.50.30.40">
    <property type="entry name" value="Ribonuclease E inhibitor RraA/RraA-like"/>
    <property type="match status" value="1"/>
</dbReference>
<evidence type="ECO:0000256" key="1">
    <source>
        <dbReference type="PIRSR" id="PIRSR605493-1"/>
    </source>
</evidence>
<sequence>MKGQFGGLGELSSCEISDALIKLGIPTGGYIPELRLFSPSNGKNIKVIGPAFTVQMVAEHTEEEKTAPRMEQHFVDACPSESILVISAPFIRNAGCWGGLMSTAAKAKDIKGVVIRGGCRDLAEHRELGYPVFATYHTVLGQKSFVRPSQLSIPIDMSPLVYSSDIVSSMYPPEFYYKITVNPGDIIVCDEDGCVAVPPALIEEVVQIGQIGRNADGNIQRDLAEGKGVKESMEKWR</sequence>
<organism evidence="2 3">
    <name type="scientific">Cryptococcus depauperatus CBS 7841</name>
    <dbReference type="NCBI Taxonomy" id="1295531"/>
    <lineage>
        <taxon>Eukaryota</taxon>
        <taxon>Fungi</taxon>
        <taxon>Dikarya</taxon>
        <taxon>Basidiomycota</taxon>
        <taxon>Agaricomycotina</taxon>
        <taxon>Tremellomycetes</taxon>
        <taxon>Tremellales</taxon>
        <taxon>Cryptococcaceae</taxon>
        <taxon>Cryptococcus</taxon>
    </lineage>
</organism>
<name>A0A1E3II75_9TREE</name>
<keyword evidence="1" id="KW-0479">Metal-binding</keyword>
<dbReference type="Pfam" id="PF03737">
    <property type="entry name" value="RraA-like"/>
    <property type="match status" value="1"/>
</dbReference>
<dbReference type="RefSeq" id="XP_066068996.1">
    <property type="nucleotide sequence ID" value="XM_066212899.1"/>
</dbReference>
<dbReference type="KEGG" id="cdep:91087712"/>
<protein>
    <submittedName>
        <fullName evidence="2">Uncharacterized protein</fullName>
    </submittedName>
</protein>
<keyword evidence="1" id="KW-0460">Magnesium</keyword>
<keyword evidence="3" id="KW-1185">Reference proteome</keyword>
<reference evidence="2" key="1">
    <citation type="submission" date="2016-06" db="EMBL/GenBank/DDBJ databases">
        <authorList>
            <person name="Cuomo C."/>
            <person name="Litvintseva A."/>
            <person name="Heitman J."/>
            <person name="Chen Y."/>
            <person name="Sun S."/>
            <person name="Springer D."/>
            <person name="Dromer F."/>
            <person name="Young S."/>
            <person name="Zeng Q."/>
            <person name="Chapman S."/>
            <person name="Gujja S."/>
            <person name="Saif S."/>
            <person name="Birren B."/>
        </authorList>
    </citation>
    <scope>NUCLEOTIDE SEQUENCE</scope>
    <source>
        <strain evidence="2">CBS 7841</strain>
    </source>
</reference>
<evidence type="ECO:0000313" key="3">
    <source>
        <dbReference type="Proteomes" id="UP000094043"/>
    </source>
</evidence>
<dbReference type="Proteomes" id="UP000094043">
    <property type="component" value="Chromosome 4"/>
</dbReference>
<dbReference type="InterPro" id="IPR036704">
    <property type="entry name" value="RraA/RraA-like_sf"/>
</dbReference>
<feature type="binding site" evidence="1">
    <location>
        <position position="121"/>
    </location>
    <ligand>
        <name>Mg(2+)</name>
        <dbReference type="ChEBI" id="CHEBI:18420"/>
    </ligand>
</feature>
<proteinExistence type="predicted"/>
<dbReference type="PANTHER" id="PTHR33254">
    <property type="entry name" value="4-HYDROXY-4-METHYL-2-OXOGLUTARATE ALDOLASE 3-RELATED"/>
    <property type="match status" value="1"/>
</dbReference>
<feature type="binding site" evidence="1">
    <location>
        <begin position="98"/>
        <end position="101"/>
    </location>
    <ligand>
        <name>substrate</name>
    </ligand>
</feature>
<comment type="cofactor">
    <cofactor evidence="1">
        <name>Mg(2+)</name>
        <dbReference type="ChEBI" id="CHEBI:18420"/>
    </cofactor>
</comment>
<dbReference type="GO" id="GO:0008948">
    <property type="term" value="F:oxaloacetate decarboxylase activity"/>
    <property type="evidence" value="ECO:0007669"/>
    <property type="project" value="TreeGrafter"/>
</dbReference>
<dbReference type="GO" id="GO:0046872">
    <property type="term" value="F:metal ion binding"/>
    <property type="evidence" value="ECO:0007669"/>
    <property type="project" value="UniProtKB-KW"/>
</dbReference>
<dbReference type="InterPro" id="IPR005493">
    <property type="entry name" value="RraA/RraA-like"/>
</dbReference>
<dbReference type="GO" id="GO:0047443">
    <property type="term" value="F:4-hydroxy-4-methyl-2-oxoglutarate aldolase activity"/>
    <property type="evidence" value="ECO:0007669"/>
    <property type="project" value="TreeGrafter"/>
</dbReference>
<gene>
    <name evidence="2" type="ORF">L203_103501</name>
</gene>
<dbReference type="CDD" id="cd16841">
    <property type="entry name" value="RraA_family"/>
    <property type="match status" value="1"/>
</dbReference>
<evidence type="ECO:0000313" key="2">
    <source>
        <dbReference type="EMBL" id="WVN88296.1"/>
    </source>
</evidence>
<dbReference type="SUPFAM" id="SSF89562">
    <property type="entry name" value="RraA-like"/>
    <property type="match status" value="1"/>
</dbReference>